<reference evidence="2" key="1">
    <citation type="submission" date="2011-07" db="EMBL/GenBank/DDBJ databases">
        <authorList>
            <consortium name="Caenorhabditis brenneri Sequencing and Analysis Consortium"/>
            <person name="Wilson R.K."/>
        </authorList>
    </citation>
    <scope>NUCLEOTIDE SEQUENCE [LARGE SCALE GENOMIC DNA]</scope>
    <source>
        <strain evidence="2">PB2801</strain>
    </source>
</reference>
<dbReference type="AlphaFoldDB" id="G0NU89"/>
<dbReference type="HOGENOM" id="CLU_1176334_0_0_1"/>
<evidence type="ECO:0000313" key="1">
    <source>
        <dbReference type="EMBL" id="EGT37720.1"/>
    </source>
</evidence>
<protein>
    <submittedName>
        <fullName evidence="1">Uncharacterized protein</fullName>
    </submittedName>
</protein>
<name>G0NU89_CAEBE</name>
<organism evidence="2">
    <name type="scientific">Caenorhabditis brenneri</name>
    <name type="common">Nematode worm</name>
    <dbReference type="NCBI Taxonomy" id="135651"/>
    <lineage>
        <taxon>Eukaryota</taxon>
        <taxon>Metazoa</taxon>
        <taxon>Ecdysozoa</taxon>
        <taxon>Nematoda</taxon>
        <taxon>Chromadorea</taxon>
        <taxon>Rhabditida</taxon>
        <taxon>Rhabditina</taxon>
        <taxon>Rhabditomorpha</taxon>
        <taxon>Rhabditoidea</taxon>
        <taxon>Rhabditidae</taxon>
        <taxon>Peloderinae</taxon>
        <taxon>Caenorhabditis</taxon>
    </lineage>
</organism>
<sequence length="236" mass="27206">MAPSKNARTGTRLLESRRRAALRRSEQLAALASRLERVIMARKIEEIVEEVVWRGENNWPADSINFARSLEHWAVPSSWTWIGSMNTEYMGVTAQLFEDQNGLPHRLSSSSIGTRLLEARRSAALRICHTKMATVIRLERMLMARRIASIRKEIVWHEERQCLQQRGRQTTTSSTTSTTITADQLYYDRLQWGITYSAQSDNAPETHTRENTLHVTPRTQEVESPVWDNNDPYLVI</sequence>
<keyword evidence="2" id="KW-1185">Reference proteome</keyword>
<dbReference type="InParanoid" id="G0NU89"/>
<gene>
    <name evidence="1" type="ORF">CAEBREN_25635</name>
</gene>
<proteinExistence type="predicted"/>
<accession>G0NU89</accession>
<dbReference type="Proteomes" id="UP000008068">
    <property type="component" value="Unassembled WGS sequence"/>
</dbReference>
<dbReference type="EMBL" id="GL379948">
    <property type="protein sequence ID" value="EGT37720.1"/>
    <property type="molecule type" value="Genomic_DNA"/>
</dbReference>
<evidence type="ECO:0000313" key="2">
    <source>
        <dbReference type="Proteomes" id="UP000008068"/>
    </source>
</evidence>